<keyword evidence="5" id="KW-0472">Membrane</keyword>
<feature type="active site" description="Proton acceptor" evidence="3">
    <location>
        <position position="161"/>
    </location>
</feature>
<sequence>MTTERAIDDVAYVRRSSLAPKHSFPPVPQTSQERLNASLDDKPLDHLTFTESELSAAEEKGKTILYLAYGSNLCAETFRGVRGIKPLSQINVVVPELRLTFDLPGVPYAEPCFANSARRDYTQTPPNDSKSRYHKDRWTKGMVGCVYEVTLKDYAHIIATEGGGSAYHDILVSCYPLPHGETVPELPSTKSFKAHTLFAPAAVKGGLIRPDPSYAQPSARYLKLIWDGANELDLPAEYQRYLHDIRPYTVTTKKQTVGKVSFMAIWMPFVIMIFGLQRLFKDKRGRSPKWLAAIYGGIFRVMWQSYDGVFKPIFGDGERTLEDRIDDIAPLRFPTEKKRRWSVVECPDPEEKQRLLV</sequence>
<keyword evidence="5" id="KW-0812">Transmembrane</keyword>
<feature type="binding site" evidence="4">
    <location>
        <position position="221"/>
    </location>
    <ligand>
        <name>substrate</name>
    </ligand>
</feature>
<feature type="transmembrane region" description="Helical" evidence="5">
    <location>
        <begin position="260"/>
        <end position="280"/>
    </location>
</feature>
<name>A0A6A6JWI4_WESOR</name>
<evidence type="ECO:0000256" key="2">
    <source>
        <dbReference type="ARBA" id="ARBA00023239"/>
    </source>
</evidence>
<evidence type="ECO:0000256" key="1">
    <source>
        <dbReference type="ARBA" id="ARBA00012346"/>
    </source>
</evidence>
<dbReference type="EMBL" id="ML986484">
    <property type="protein sequence ID" value="KAF2280767.1"/>
    <property type="molecule type" value="Genomic_DNA"/>
</dbReference>
<evidence type="ECO:0000256" key="3">
    <source>
        <dbReference type="PIRSR" id="PIRSR617939-1"/>
    </source>
</evidence>
<reference evidence="6" key="1">
    <citation type="journal article" date="2020" name="Stud. Mycol.">
        <title>101 Dothideomycetes genomes: a test case for predicting lifestyles and emergence of pathogens.</title>
        <authorList>
            <person name="Haridas S."/>
            <person name="Albert R."/>
            <person name="Binder M."/>
            <person name="Bloem J."/>
            <person name="Labutti K."/>
            <person name="Salamov A."/>
            <person name="Andreopoulos B."/>
            <person name="Baker S."/>
            <person name="Barry K."/>
            <person name="Bills G."/>
            <person name="Bluhm B."/>
            <person name="Cannon C."/>
            <person name="Castanera R."/>
            <person name="Culley D."/>
            <person name="Daum C."/>
            <person name="Ezra D."/>
            <person name="Gonzalez J."/>
            <person name="Henrissat B."/>
            <person name="Kuo A."/>
            <person name="Liang C."/>
            <person name="Lipzen A."/>
            <person name="Lutzoni F."/>
            <person name="Magnuson J."/>
            <person name="Mondo S."/>
            <person name="Nolan M."/>
            <person name="Ohm R."/>
            <person name="Pangilinan J."/>
            <person name="Park H.-J."/>
            <person name="Ramirez L."/>
            <person name="Alfaro M."/>
            <person name="Sun H."/>
            <person name="Tritt A."/>
            <person name="Yoshinaga Y."/>
            <person name="Zwiers L.-H."/>
            <person name="Turgeon B."/>
            <person name="Goodwin S."/>
            <person name="Spatafora J."/>
            <person name="Crous P."/>
            <person name="Grigoriev I."/>
        </authorList>
    </citation>
    <scope>NUCLEOTIDE SEQUENCE</scope>
    <source>
        <strain evidence="6">CBS 379.55</strain>
    </source>
</reference>
<feature type="binding site" evidence="4">
    <location>
        <begin position="66"/>
        <end position="71"/>
    </location>
    <ligand>
        <name>substrate</name>
    </ligand>
</feature>
<evidence type="ECO:0000256" key="5">
    <source>
        <dbReference type="SAM" id="Phobius"/>
    </source>
</evidence>
<dbReference type="EC" id="4.3.2.9" evidence="1"/>
<evidence type="ECO:0000313" key="7">
    <source>
        <dbReference type="Proteomes" id="UP000800097"/>
    </source>
</evidence>
<keyword evidence="2" id="KW-0456">Lyase</keyword>
<protein>
    <recommendedName>
        <fullName evidence="1">gamma-glutamylcyclotransferase</fullName>
        <ecNumber evidence="1">4.3.2.9</ecNumber>
    </recommendedName>
</protein>
<dbReference type="RefSeq" id="XP_033658304.1">
    <property type="nucleotide sequence ID" value="XM_033803098.1"/>
</dbReference>
<dbReference type="Gene3D" id="3.10.490.10">
    <property type="entry name" value="Gamma-glutamyl cyclotransferase-like"/>
    <property type="match status" value="1"/>
</dbReference>
<gene>
    <name evidence="6" type="ORF">EI97DRAFT_8054</name>
</gene>
<dbReference type="OrthoDB" id="2017317at2759"/>
<evidence type="ECO:0000313" key="6">
    <source>
        <dbReference type="EMBL" id="KAF2280767.1"/>
    </source>
</evidence>
<dbReference type="AlphaFoldDB" id="A0A6A6JWI4"/>
<accession>A0A6A6JWI4</accession>
<dbReference type="PANTHER" id="PTHR12935:SF0">
    <property type="entry name" value="GAMMA-GLUTAMYLCYCLOTRANSFERASE"/>
    <property type="match status" value="1"/>
</dbReference>
<proteinExistence type="predicted"/>
<evidence type="ECO:0000256" key="4">
    <source>
        <dbReference type="PIRSR" id="PIRSR617939-2"/>
    </source>
</evidence>
<dbReference type="PANTHER" id="PTHR12935">
    <property type="entry name" value="GAMMA-GLUTAMYLCYCLOTRANSFERASE"/>
    <property type="match status" value="1"/>
</dbReference>
<dbReference type="GeneID" id="54556273"/>
<dbReference type="GO" id="GO:0003839">
    <property type="term" value="F:gamma-glutamylcyclotransferase activity"/>
    <property type="evidence" value="ECO:0007669"/>
    <property type="project" value="UniProtKB-EC"/>
</dbReference>
<keyword evidence="5" id="KW-1133">Transmembrane helix</keyword>
<dbReference type="InterPro" id="IPR017939">
    <property type="entry name" value="G-Glutamylcylcotransferase"/>
</dbReference>
<organism evidence="6 7">
    <name type="scientific">Westerdykella ornata</name>
    <dbReference type="NCBI Taxonomy" id="318751"/>
    <lineage>
        <taxon>Eukaryota</taxon>
        <taxon>Fungi</taxon>
        <taxon>Dikarya</taxon>
        <taxon>Ascomycota</taxon>
        <taxon>Pezizomycotina</taxon>
        <taxon>Dothideomycetes</taxon>
        <taxon>Pleosporomycetidae</taxon>
        <taxon>Pleosporales</taxon>
        <taxon>Sporormiaceae</taxon>
        <taxon>Westerdykella</taxon>
    </lineage>
</organism>
<keyword evidence="7" id="KW-1185">Reference proteome</keyword>
<dbReference type="Proteomes" id="UP000800097">
    <property type="component" value="Unassembled WGS sequence"/>
</dbReference>